<feature type="binding site" evidence="7">
    <location>
        <position position="203"/>
    </location>
    <ligand>
        <name>Fe cation</name>
        <dbReference type="ChEBI" id="CHEBI:24875"/>
    </ligand>
</feature>
<dbReference type="InterPro" id="IPR036951">
    <property type="entry name" value="ArAA_hydroxylase_sf"/>
</dbReference>
<evidence type="ECO:0000256" key="4">
    <source>
        <dbReference type="ARBA" id="ARBA00023002"/>
    </source>
</evidence>
<feature type="region of interest" description="Disordered" evidence="8">
    <location>
        <begin position="1"/>
        <end position="27"/>
    </location>
</feature>
<dbReference type="Proteomes" id="UP000248544">
    <property type="component" value="Unassembled WGS sequence"/>
</dbReference>
<comment type="cofactor">
    <cofactor evidence="1 7">
        <name>Fe(2+)</name>
        <dbReference type="ChEBI" id="CHEBI:29033"/>
    </cofactor>
</comment>
<dbReference type="PANTHER" id="PTHR11473">
    <property type="entry name" value="AROMATIC AMINO ACID HYDROXYLASE"/>
    <property type="match status" value="1"/>
</dbReference>
<comment type="similarity">
    <text evidence="2">Belongs to the biopterin-dependent aromatic amino acid hydroxylase family.</text>
</comment>
<keyword evidence="4" id="KW-0560">Oxidoreductase</keyword>
<dbReference type="GO" id="GO:0005506">
    <property type="term" value="F:iron ion binding"/>
    <property type="evidence" value="ECO:0007669"/>
    <property type="project" value="InterPro"/>
</dbReference>
<dbReference type="PROSITE" id="PS51410">
    <property type="entry name" value="BH4_AAA_HYDROXYL_2"/>
    <property type="match status" value="1"/>
</dbReference>
<name>A0A2W2GLI1_9ACTN</name>
<dbReference type="RefSeq" id="WP_111169786.1">
    <property type="nucleotide sequence ID" value="NZ_POUA01000219.1"/>
</dbReference>
<evidence type="ECO:0000256" key="3">
    <source>
        <dbReference type="ARBA" id="ARBA00022723"/>
    </source>
</evidence>
<feature type="binding site" evidence="7">
    <location>
        <position position="162"/>
    </location>
    <ligand>
        <name>Fe cation</name>
        <dbReference type="ChEBI" id="CHEBI:24875"/>
    </ligand>
</feature>
<dbReference type="EMBL" id="POUA01000219">
    <property type="protein sequence ID" value="PZG38160.1"/>
    <property type="molecule type" value="Genomic_DNA"/>
</dbReference>
<dbReference type="InterPro" id="IPR019774">
    <property type="entry name" value="Aromatic-AA_hydroxylase_C"/>
</dbReference>
<dbReference type="AlphaFoldDB" id="A0A2W2GLI1"/>
<comment type="caution">
    <text evidence="10">The sequence shown here is derived from an EMBL/GenBank/DDBJ whole genome shotgun (WGS) entry which is preliminary data.</text>
</comment>
<evidence type="ECO:0000256" key="1">
    <source>
        <dbReference type="ARBA" id="ARBA00001954"/>
    </source>
</evidence>
<dbReference type="GO" id="GO:0009072">
    <property type="term" value="P:aromatic amino acid metabolic process"/>
    <property type="evidence" value="ECO:0007669"/>
    <property type="project" value="InterPro"/>
</dbReference>
<organism evidence="10 11">
    <name type="scientific">Spongiactinospora gelatinilytica</name>
    <dbReference type="NCBI Taxonomy" id="2666298"/>
    <lineage>
        <taxon>Bacteria</taxon>
        <taxon>Bacillati</taxon>
        <taxon>Actinomycetota</taxon>
        <taxon>Actinomycetes</taxon>
        <taxon>Streptosporangiales</taxon>
        <taxon>Streptosporangiaceae</taxon>
        <taxon>Spongiactinospora</taxon>
    </lineage>
</organism>
<feature type="domain" description="Biopterin-dependent aromatic amino acid hydroxylase family profile" evidence="9">
    <location>
        <begin position="1"/>
        <end position="300"/>
    </location>
</feature>
<evidence type="ECO:0000256" key="2">
    <source>
        <dbReference type="ARBA" id="ARBA00009712"/>
    </source>
</evidence>
<keyword evidence="5 7" id="KW-0408">Iron</keyword>
<accession>A0A2W2GLI1</accession>
<dbReference type="GO" id="GO:0016714">
    <property type="term" value="F:oxidoreductase activity, acting on paired donors, with incorporation or reduction of molecular oxygen, reduced pteridine as one donor, and incorporation of one atom of oxygen"/>
    <property type="evidence" value="ECO:0007669"/>
    <property type="project" value="InterPro"/>
</dbReference>
<dbReference type="PANTHER" id="PTHR11473:SF24">
    <property type="entry name" value="PHENYLALANINE-4-HYDROXYLASE"/>
    <property type="match status" value="1"/>
</dbReference>
<feature type="binding site" evidence="7">
    <location>
        <position position="157"/>
    </location>
    <ligand>
        <name>Fe cation</name>
        <dbReference type="ChEBI" id="CHEBI:24875"/>
    </ligand>
</feature>
<evidence type="ECO:0000256" key="5">
    <source>
        <dbReference type="ARBA" id="ARBA00023004"/>
    </source>
</evidence>
<keyword evidence="6 10" id="KW-0503">Monooxygenase</keyword>
<evidence type="ECO:0000313" key="10">
    <source>
        <dbReference type="EMBL" id="PZG38160.1"/>
    </source>
</evidence>
<evidence type="ECO:0000256" key="7">
    <source>
        <dbReference type="PIRSR" id="PIRSR601273-2"/>
    </source>
</evidence>
<dbReference type="SUPFAM" id="SSF56534">
    <property type="entry name" value="Aromatic aminoacid monoxygenases, catalytic and oligomerization domains"/>
    <property type="match status" value="1"/>
</dbReference>
<keyword evidence="11" id="KW-1185">Reference proteome</keyword>
<evidence type="ECO:0000256" key="8">
    <source>
        <dbReference type="SAM" id="MobiDB-lite"/>
    </source>
</evidence>
<sequence>MSDVWRRTPITVGGGVGRAAEHPGMRDPRYLARRRSLAAPARGHRVGDPSPQVLYTEEEQATWREVHRALAESQRAHACRAALDGREAAAIPADHIPQHAEIGARLRRLTGFDYTLAGGAVASRRFLCSMARGYFHAVQFIRHPAVPMYSPEPDVVHDVFGHGAHLALPEFAAIYRLVGEAAARLETEEALQIVTDIYWFTLEYGVVDEGGVPKAYGAALLSSYGELGRLGGCRLADLDVPGMLATPYEISGYQPVLFRARSLGHVADTLAGFLGRLDDGDAPELRRAAVAGRRAGRSRS</sequence>
<dbReference type="Gene3D" id="1.10.800.10">
    <property type="entry name" value="Aromatic amino acid hydroxylase"/>
    <property type="match status" value="1"/>
</dbReference>
<protein>
    <submittedName>
        <fullName evidence="10">Phenylalanine 4-monooxygenase</fullName>
    </submittedName>
</protein>
<gene>
    <name evidence="10" type="ORF">C1I98_24520</name>
</gene>
<dbReference type="Pfam" id="PF00351">
    <property type="entry name" value="Biopterin_H"/>
    <property type="match status" value="1"/>
</dbReference>
<evidence type="ECO:0000256" key="6">
    <source>
        <dbReference type="ARBA" id="ARBA00023033"/>
    </source>
</evidence>
<proteinExistence type="inferred from homology"/>
<evidence type="ECO:0000313" key="11">
    <source>
        <dbReference type="Proteomes" id="UP000248544"/>
    </source>
</evidence>
<evidence type="ECO:0000259" key="9">
    <source>
        <dbReference type="PROSITE" id="PS51410"/>
    </source>
</evidence>
<dbReference type="InterPro" id="IPR036329">
    <property type="entry name" value="Aro-AA_hydroxylase_C_sf"/>
</dbReference>
<dbReference type="InterPro" id="IPR001273">
    <property type="entry name" value="ArAA_hydroxylase"/>
</dbReference>
<keyword evidence="3 7" id="KW-0479">Metal-binding</keyword>
<dbReference type="PRINTS" id="PR00372">
    <property type="entry name" value="FYWHYDRXLASE"/>
</dbReference>
<reference evidence="10 11" key="1">
    <citation type="submission" date="2018-01" db="EMBL/GenBank/DDBJ databases">
        <title>Draft genome sequence of Sphaerisporangium sp. 7K107.</title>
        <authorList>
            <person name="Sahin N."/>
            <person name="Saygin H."/>
            <person name="Ay H."/>
        </authorList>
    </citation>
    <scope>NUCLEOTIDE SEQUENCE [LARGE SCALE GENOMIC DNA]</scope>
    <source>
        <strain evidence="10 11">7K107</strain>
    </source>
</reference>